<dbReference type="InterPro" id="IPR007052">
    <property type="entry name" value="CS_dom"/>
</dbReference>
<protein>
    <recommendedName>
        <fullName evidence="1">CS domain-containing protein</fullName>
    </recommendedName>
</protein>
<evidence type="ECO:0000313" key="2">
    <source>
        <dbReference type="EMBL" id="CAD8826489.1"/>
    </source>
</evidence>
<feature type="domain" description="CS" evidence="1">
    <location>
        <begin position="5"/>
        <end position="101"/>
    </location>
</feature>
<dbReference type="EMBL" id="HBFQ01001286">
    <property type="protein sequence ID" value="CAD8826489.1"/>
    <property type="molecule type" value="Transcribed_RNA"/>
</dbReference>
<dbReference type="Gene3D" id="2.60.40.790">
    <property type="match status" value="1"/>
</dbReference>
<reference evidence="2" key="1">
    <citation type="submission" date="2021-01" db="EMBL/GenBank/DDBJ databases">
        <authorList>
            <person name="Corre E."/>
            <person name="Pelletier E."/>
            <person name="Niang G."/>
            <person name="Scheremetjew M."/>
            <person name="Finn R."/>
            <person name="Kale V."/>
            <person name="Holt S."/>
            <person name="Cochrane G."/>
            <person name="Meng A."/>
            <person name="Brown T."/>
            <person name="Cohen L."/>
        </authorList>
    </citation>
    <scope>NUCLEOTIDE SEQUENCE</scope>
</reference>
<dbReference type="AlphaFoldDB" id="A0A7S0ZMI4"/>
<dbReference type="CDD" id="cd06467">
    <property type="entry name" value="p23_NUDC_like"/>
    <property type="match status" value="1"/>
</dbReference>
<evidence type="ECO:0000259" key="1">
    <source>
        <dbReference type="PROSITE" id="PS51203"/>
    </source>
</evidence>
<accession>A0A7S0ZMI4</accession>
<proteinExistence type="predicted"/>
<dbReference type="SUPFAM" id="SSF49764">
    <property type="entry name" value="HSP20-like chaperones"/>
    <property type="match status" value="1"/>
</dbReference>
<dbReference type="Pfam" id="PF04969">
    <property type="entry name" value="CS"/>
    <property type="match status" value="1"/>
</dbReference>
<organism evidence="2">
    <name type="scientific">Noctiluca scintillans</name>
    <name type="common">Sea sparkle</name>
    <name type="synonym">Red tide dinoflagellate</name>
    <dbReference type="NCBI Taxonomy" id="2966"/>
    <lineage>
        <taxon>Eukaryota</taxon>
        <taxon>Sar</taxon>
        <taxon>Alveolata</taxon>
        <taxon>Dinophyceae</taxon>
        <taxon>Noctilucales</taxon>
        <taxon>Noctilucaceae</taxon>
        <taxon>Noctiluca</taxon>
    </lineage>
</organism>
<name>A0A7S0ZMI4_NOCSC</name>
<dbReference type="InterPro" id="IPR008978">
    <property type="entry name" value="HSP20-like_chaperone"/>
</dbReference>
<sequence>MASEDRNSSFTWEQNPGEVILKIDVAADVTKTDVKFKIEPTNITLIVAGVEVCMGALAKEVDPDESSWNFETSNGTRHLVVTLHKVNRTAMKSNREWPSLMAISQ</sequence>
<dbReference type="PROSITE" id="PS51203">
    <property type="entry name" value="CS"/>
    <property type="match status" value="1"/>
</dbReference>
<gene>
    <name evidence="2" type="ORF">NSCI0253_LOCUS835</name>
</gene>